<dbReference type="OMA" id="IWLIVEK"/>
<evidence type="ECO:0000313" key="2">
    <source>
        <dbReference type="Proteomes" id="UP000054359"/>
    </source>
</evidence>
<sequence>MIWLIVEKINSRSANRRILFNWSGMILGNILKTFLNGKNFEKSWLIIKQLKEEAHNIIGYPEKDCLLNFCELCLEMKDFEKANFCVKYAVKSVYPEFQDDFKKLADKMFETEILGSKYRPYVNEILQQNADVDQDTSSSD</sequence>
<dbReference type="STRING" id="407821.A0A087TPH8"/>
<gene>
    <name evidence="1" type="ORF">X975_02966</name>
</gene>
<organism evidence="1 2">
    <name type="scientific">Stegodyphus mimosarum</name>
    <name type="common">African social velvet spider</name>
    <dbReference type="NCBI Taxonomy" id="407821"/>
    <lineage>
        <taxon>Eukaryota</taxon>
        <taxon>Metazoa</taxon>
        <taxon>Ecdysozoa</taxon>
        <taxon>Arthropoda</taxon>
        <taxon>Chelicerata</taxon>
        <taxon>Arachnida</taxon>
        <taxon>Araneae</taxon>
        <taxon>Araneomorphae</taxon>
        <taxon>Entelegynae</taxon>
        <taxon>Eresoidea</taxon>
        <taxon>Eresidae</taxon>
        <taxon>Stegodyphus</taxon>
    </lineage>
</organism>
<protein>
    <submittedName>
        <fullName evidence="1">Uncharacterized protein</fullName>
    </submittedName>
</protein>
<dbReference type="EMBL" id="KK116182">
    <property type="protein sequence ID" value="KFM67017.1"/>
    <property type="molecule type" value="Genomic_DNA"/>
</dbReference>
<accession>A0A087TPH8</accession>
<proteinExistence type="predicted"/>
<evidence type="ECO:0000313" key="1">
    <source>
        <dbReference type="EMBL" id="KFM67017.1"/>
    </source>
</evidence>
<feature type="non-terminal residue" evidence="1">
    <location>
        <position position="140"/>
    </location>
</feature>
<keyword evidence="2" id="KW-1185">Reference proteome</keyword>
<reference evidence="1 2" key="1">
    <citation type="submission" date="2013-11" db="EMBL/GenBank/DDBJ databases">
        <title>Genome sequencing of Stegodyphus mimosarum.</title>
        <authorList>
            <person name="Bechsgaard J."/>
        </authorList>
    </citation>
    <scope>NUCLEOTIDE SEQUENCE [LARGE SCALE GENOMIC DNA]</scope>
</reference>
<dbReference type="Proteomes" id="UP000054359">
    <property type="component" value="Unassembled WGS sequence"/>
</dbReference>
<name>A0A087TPH8_STEMI</name>
<dbReference type="AlphaFoldDB" id="A0A087TPH8"/>
<dbReference type="OrthoDB" id="185373at2759"/>